<organism evidence="2 3">
    <name type="scientific">Emericella nidulans (strain FGSC A4 / ATCC 38163 / CBS 112.46 / NRRL 194 / M139)</name>
    <name type="common">Aspergillus nidulans</name>
    <dbReference type="NCBI Taxonomy" id="227321"/>
    <lineage>
        <taxon>Eukaryota</taxon>
        <taxon>Fungi</taxon>
        <taxon>Dikarya</taxon>
        <taxon>Ascomycota</taxon>
        <taxon>Pezizomycotina</taxon>
        <taxon>Eurotiomycetes</taxon>
        <taxon>Eurotiomycetidae</taxon>
        <taxon>Eurotiales</taxon>
        <taxon>Aspergillaceae</taxon>
        <taxon>Aspergillus</taxon>
        <taxon>Aspergillus subgen. Nidulantes</taxon>
    </lineage>
</organism>
<dbReference type="OMA" id="GWDEEHP"/>
<dbReference type="HOGENOM" id="CLU_050395_0_0_1"/>
<dbReference type="OrthoDB" id="5242916at2759"/>
<evidence type="ECO:0000259" key="1">
    <source>
        <dbReference type="Pfam" id="PF20150"/>
    </source>
</evidence>
<dbReference type="Pfam" id="PF20150">
    <property type="entry name" value="2EXR"/>
    <property type="match status" value="1"/>
</dbReference>
<reference evidence="3" key="1">
    <citation type="journal article" date="2005" name="Nature">
        <title>Sequencing of Aspergillus nidulans and comparative analysis with A. fumigatus and A. oryzae.</title>
        <authorList>
            <person name="Galagan J.E."/>
            <person name="Calvo S.E."/>
            <person name="Cuomo C."/>
            <person name="Ma L.J."/>
            <person name="Wortman J.R."/>
            <person name="Batzoglou S."/>
            <person name="Lee S.I."/>
            <person name="Basturkmen M."/>
            <person name="Spevak C.C."/>
            <person name="Clutterbuck J."/>
            <person name="Kapitonov V."/>
            <person name="Jurka J."/>
            <person name="Scazzocchio C."/>
            <person name="Farman M."/>
            <person name="Butler J."/>
            <person name="Purcell S."/>
            <person name="Harris S."/>
            <person name="Braus G.H."/>
            <person name="Draht O."/>
            <person name="Busch S."/>
            <person name="D'Enfert C."/>
            <person name="Bouchier C."/>
            <person name="Goldman G.H."/>
            <person name="Bell-Pedersen D."/>
            <person name="Griffiths-Jones S."/>
            <person name="Doonan J.H."/>
            <person name="Yu J."/>
            <person name="Vienken K."/>
            <person name="Pain A."/>
            <person name="Freitag M."/>
            <person name="Selker E.U."/>
            <person name="Archer D.B."/>
            <person name="Penalva M.A."/>
            <person name="Oakley B.R."/>
            <person name="Momany M."/>
            <person name="Tanaka T."/>
            <person name="Kumagai T."/>
            <person name="Asai K."/>
            <person name="Machida M."/>
            <person name="Nierman W.C."/>
            <person name="Denning D.W."/>
            <person name="Caddick M."/>
            <person name="Hynes M."/>
            <person name="Paoletti M."/>
            <person name="Fischer R."/>
            <person name="Miller B."/>
            <person name="Dyer P."/>
            <person name="Sachs M.S."/>
            <person name="Osmani S.A."/>
            <person name="Birren B.W."/>
        </authorList>
    </citation>
    <scope>NUCLEOTIDE SEQUENCE [LARGE SCALE GENOMIC DNA]</scope>
    <source>
        <strain evidence="3">FGSC A4 / ATCC 38163 / CBS 112.46 / NRRL 194 / M139</strain>
    </source>
</reference>
<dbReference type="InParanoid" id="Q5BDQ9"/>
<dbReference type="AlphaFoldDB" id="Q5BDQ9"/>
<dbReference type="GeneID" id="2877102"/>
<sequence>MQDFPRFNDLPAELRIQIWRATCPTPGIHVFDVCIPSAQTGWRISQAQKELKSRHVGNGSPSSVFLDQFIASKGKSGLISQRGTTKQSRHTCSNADANCSLTSDPSIYLVADSIRQSCLEALSSIQPRPAAPSLNPNDKISTKINTIHLPLRGQGGKQVHYNSILDILHLRFGPPTSYVSPFDPGVLNPNDGSEDAYLRIFKSGLSDVLLYPWSDEFTLTLQHARRIAVDIADLHLEIGLSPRNRFTRETVYQEVEFLAARLAKGLEVLYVVDYCAGSCRSREMDGMKNTQGELRRMLAYATGEREPDVFHGNGVTYREITSLESLGWNEETPMFIVLKMFAEAIREQQGEEDQSCFQGVRVLACQTSGSC</sequence>
<dbReference type="eggNOG" id="ENOG502SQFA">
    <property type="taxonomic scope" value="Eukaryota"/>
</dbReference>
<dbReference type="EMBL" id="BN001308">
    <property type="protein sequence ID" value="CBF87722.1"/>
    <property type="molecule type" value="Genomic_DNA"/>
</dbReference>
<dbReference type="InterPro" id="IPR045518">
    <property type="entry name" value="2EXR"/>
</dbReference>
<evidence type="ECO:0000313" key="2">
    <source>
        <dbReference type="EMBL" id="CBF87722.1"/>
    </source>
</evidence>
<dbReference type="VEuPathDB" id="FungiDB:AN1321"/>
<accession>C8VS60</accession>
<reference evidence="3" key="2">
    <citation type="journal article" date="2009" name="Fungal Genet. Biol.">
        <title>The 2008 update of the Aspergillus nidulans genome annotation: a community effort.</title>
        <authorList>
            <person name="Wortman J.R."/>
            <person name="Gilsenan J.M."/>
            <person name="Joardar V."/>
            <person name="Deegan J."/>
            <person name="Clutterbuck J."/>
            <person name="Andersen M.R."/>
            <person name="Archer D."/>
            <person name="Bencina M."/>
            <person name="Braus G."/>
            <person name="Coutinho P."/>
            <person name="von Dohren H."/>
            <person name="Doonan J."/>
            <person name="Driessen A.J."/>
            <person name="Durek P."/>
            <person name="Espeso E."/>
            <person name="Fekete E."/>
            <person name="Flipphi M."/>
            <person name="Estrada C.G."/>
            <person name="Geysens S."/>
            <person name="Goldman G."/>
            <person name="de Groot P.W."/>
            <person name="Hansen K."/>
            <person name="Harris S.D."/>
            <person name="Heinekamp T."/>
            <person name="Helmstaedt K."/>
            <person name="Henrissat B."/>
            <person name="Hofmann G."/>
            <person name="Homan T."/>
            <person name="Horio T."/>
            <person name="Horiuchi H."/>
            <person name="James S."/>
            <person name="Jones M."/>
            <person name="Karaffa L."/>
            <person name="Karanyi Z."/>
            <person name="Kato M."/>
            <person name="Keller N."/>
            <person name="Kelly D.E."/>
            <person name="Kiel J.A."/>
            <person name="Kim J.M."/>
            <person name="van der Klei I.J."/>
            <person name="Klis F.M."/>
            <person name="Kovalchuk A."/>
            <person name="Krasevec N."/>
            <person name="Kubicek C.P."/>
            <person name="Liu B."/>
            <person name="Maccabe A."/>
            <person name="Meyer V."/>
            <person name="Mirabito P."/>
            <person name="Miskei M."/>
            <person name="Mos M."/>
            <person name="Mullins J."/>
            <person name="Nelson D.R."/>
            <person name="Nielsen J."/>
            <person name="Oakley B.R."/>
            <person name="Osmani S.A."/>
            <person name="Pakula T."/>
            <person name="Paszewski A."/>
            <person name="Paulsen I."/>
            <person name="Pilsyk S."/>
            <person name="Pocsi I."/>
            <person name="Punt P.J."/>
            <person name="Ram A.F."/>
            <person name="Ren Q."/>
            <person name="Robellet X."/>
            <person name="Robson G."/>
            <person name="Seiboth B."/>
            <person name="van Solingen P."/>
            <person name="Specht T."/>
            <person name="Sun J."/>
            <person name="Taheri-Talesh N."/>
            <person name="Takeshita N."/>
            <person name="Ussery D."/>
            <person name="vanKuyk P.A."/>
            <person name="Visser H."/>
            <person name="van de Vondervoort P.J."/>
            <person name="de Vries R.P."/>
            <person name="Walton J."/>
            <person name="Xiang X."/>
            <person name="Xiong Y."/>
            <person name="Zeng A.P."/>
            <person name="Brandt B.W."/>
            <person name="Cornell M.J."/>
            <person name="van den Hondel C.A."/>
            <person name="Visser J."/>
            <person name="Oliver S.G."/>
            <person name="Turner G."/>
        </authorList>
    </citation>
    <scope>GENOME REANNOTATION</scope>
    <source>
        <strain evidence="3">FGSC A4 / ATCC 38163 / CBS 112.46 / NRRL 194 / M139</strain>
    </source>
</reference>
<accession>Q5BDQ9</accession>
<protein>
    <recommendedName>
        <fullName evidence="1">2EXR domain-containing protein</fullName>
    </recommendedName>
</protein>
<dbReference type="KEGG" id="ani:ANIA_01321"/>
<dbReference type="PANTHER" id="PTHR35910:SF1">
    <property type="entry name" value="2EXR DOMAIN-CONTAINING PROTEIN"/>
    <property type="match status" value="1"/>
</dbReference>
<dbReference type="RefSeq" id="XP_658925.1">
    <property type="nucleotide sequence ID" value="XM_653833.1"/>
</dbReference>
<evidence type="ECO:0000313" key="3">
    <source>
        <dbReference type="Proteomes" id="UP000000560"/>
    </source>
</evidence>
<name>Q5BDQ9_EMENI</name>
<proteinExistence type="predicted"/>
<gene>
    <name evidence="2" type="ORF">ANIA_01321</name>
</gene>
<dbReference type="Proteomes" id="UP000000560">
    <property type="component" value="Chromosome VIII"/>
</dbReference>
<feature type="domain" description="2EXR" evidence="1">
    <location>
        <begin position="4"/>
        <end position="75"/>
    </location>
</feature>
<keyword evidence="3" id="KW-1185">Reference proteome</keyword>
<dbReference type="PANTHER" id="PTHR35910">
    <property type="entry name" value="2EXR DOMAIN-CONTAINING PROTEIN"/>
    <property type="match status" value="1"/>
</dbReference>